<keyword evidence="3" id="KW-0804">Transcription</keyword>
<dbReference type="Gene3D" id="3.30.70.920">
    <property type="match status" value="2"/>
</dbReference>
<gene>
    <name evidence="5" type="ORF">M2272_000593</name>
</gene>
<dbReference type="SUPFAM" id="SSF46785">
    <property type="entry name" value="Winged helix' DNA-binding domain"/>
    <property type="match status" value="2"/>
</dbReference>
<dbReference type="InterPro" id="IPR011008">
    <property type="entry name" value="Dimeric_a/b-barrel"/>
</dbReference>
<dbReference type="GO" id="GO:0003677">
    <property type="term" value="F:DNA binding"/>
    <property type="evidence" value="ECO:0007669"/>
    <property type="project" value="UniProtKB-KW"/>
</dbReference>
<dbReference type="Proteomes" id="UP001160130">
    <property type="component" value="Unassembled WGS sequence"/>
</dbReference>
<evidence type="ECO:0000313" key="5">
    <source>
        <dbReference type="EMBL" id="MDH6193972.1"/>
    </source>
</evidence>
<dbReference type="Gene3D" id="1.10.10.10">
    <property type="entry name" value="Winged helix-like DNA-binding domain superfamily/Winged helix DNA-binding domain"/>
    <property type="match status" value="2"/>
</dbReference>
<accession>A0ABT6KTB8</accession>
<proteinExistence type="predicted"/>
<protein>
    <submittedName>
        <fullName evidence="5">DNA-binding Lrp family transcriptional regulator</fullName>
    </submittedName>
</protein>
<feature type="domain" description="HTH asnC-type" evidence="4">
    <location>
        <begin position="150"/>
        <end position="202"/>
    </location>
</feature>
<evidence type="ECO:0000256" key="3">
    <source>
        <dbReference type="ARBA" id="ARBA00023163"/>
    </source>
</evidence>
<evidence type="ECO:0000256" key="2">
    <source>
        <dbReference type="ARBA" id="ARBA00023125"/>
    </source>
</evidence>
<keyword evidence="1" id="KW-0805">Transcription regulation</keyword>
<dbReference type="PANTHER" id="PTHR30154:SF34">
    <property type="entry name" value="TRANSCRIPTIONAL REGULATOR AZLB"/>
    <property type="match status" value="1"/>
</dbReference>
<dbReference type="InterPro" id="IPR019885">
    <property type="entry name" value="Tscrpt_reg_HTH_AsnC-type_CS"/>
</dbReference>
<dbReference type="EMBL" id="JARXVE010000001">
    <property type="protein sequence ID" value="MDH6193972.1"/>
    <property type="molecule type" value="Genomic_DNA"/>
</dbReference>
<comment type="caution">
    <text evidence="5">The sequence shown here is derived from an EMBL/GenBank/DDBJ whole genome shotgun (WGS) entry which is preliminary data.</text>
</comment>
<dbReference type="SUPFAM" id="SSF54909">
    <property type="entry name" value="Dimeric alpha+beta barrel"/>
    <property type="match status" value="2"/>
</dbReference>
<dbReference type="Pfam" id="PF13404">
    <property type="entry name" value="HTH_AsnC-type"/>
    <property type="match status" value="2"/>
</dbReference>
<feature type="domain" description="HTH asnC-type" evidence="4">
    <location>
        <begin position="1"/>
        <end position="61"/>
    </location>
</feature>
<sequence length="295" mass="31597">MDDIDEKIIGLLEVDGRLAFGDIARTINLSRPAVAERTRRLIANGQLNIRGAVHPAVLGQSYLGYAALEITGPARPIAAAIAEHRDVPFVSVTTGPTPVVAEIRATSADTYLECVDWIRSVDGVRSATTLAYLSIVRDVVGPVGEVTTTVDRTDRTLLRHLQSDGRVSYVNLAAEVGLSPAGARRRVMALIDSNVLRIGAVVRHSGHGPHVAMGAAVRLNGPRDHVENELCGLASVIFVARTIGNADFLITIRGFSIAQLSHTTDEIRAIPGVQNVTAWAHLEIVKEAYSAQLID</sequence>
<dbReference type="InterPro" id="IPR019888">
    <property type="entry name" value="Tscrpt_reg_AsnC-like"/>
</dbReference>
<name>A0ABT6KTB8_9MYCO</name>
<dbReference type="PANTHER" id="PTHR30154">
    <property type="entry name" value="LEUCINE-RESPONSIVE REGULATORY PROTEIN"/>
    <property type="match status" value="1"/>
</dbReference>
<dbReference type="SMART" id="SM00344">
    <property type="entry name" value="HTH_ASNC"/>
    <property type="match status" value="2"/>
</dbReference>
<dbReference type="PROSITE" id="PS00519">
    <property type="entry name" value="HTH_ASNC_1"/>
    <property type="match status" value="1"/>
</dbReference>
<evidence type="ECO:0000256" key="1">
    <source>
        <dbReference type="ARBA" id="ARBA00023015"/>
    </source>
</evidence>
<evidence type="ECO:0000259" key="4">
    <source>
        <dbReference type="PROSITE" id="PS50956"/>
    </source>
</evidence>
<keyword evidence="2 5" id="KW-0238">DNA-binding</keyword>
<reference evidence="5 6" key="1">
    <citation type="submission" date="2023-04" db="EMBL/GenBank/DDBJ databases">
        <title>Forest soil microbial communities from Buena Vista Peninsula, Colon Province, Panama.</title>
        <authorList>
            <person name="Bouskill N."/>
        </authorList>
    </citation>
    <scope>NUCLEOTIDE SEQUENCE [LARGE SCALE GENOMIC DNA]</scope>
    <source>
        <strain evidence="5 6">AC80</strain>
    </source>
</reference>
<organism evidence="5 6">
    <name type="scientific">Mycolicibacterium frederiksbergense</name>
    <dbReference type="NCBI Taxonomy" id="117567"/>
    <lineage>
        <taxon>Bacteria</taxon>
        <taxon>Bacillati</taxon>
        <taxon>Actinomycetota</taxon>
        <taxon>Actinomycetes</taxon>
        <taxon>Mycobacteriales</taxon>
        <taxon>Mycobacteriaceae</taxon>
        <taxon>Mycolicibacterium</taxon>
    </lineage>
</organism>
<dbReference type="InterPro" id="IPR036390">
    <property type="entry name" value="WH_DNA-bd_sf"/>
</dbReference>
<dbReference type="RefSeq" id="WP_280830632.1">
    <property type="nucleotide sequence ID" value="NZ_JARXVE010000001.1"/>
</dbReference>
<dbReference type="Pfam" id="PF01037">
    <property type="entry name" value="AsnC_trans_reg"/>
    <property type="match status" value="1"/>
</dbReference>
<keyword evidence="6" id="KW-1185">Reference proteome</keyword>
<dbReference type="InterPro" id="IPR036388">
    <property type="entry name" value="WH-like_DNA-bd_sf"/>
</dbReference>
<dbReference type="PRINTS" id="PR00033">
    <property type="entry name" value="HTHASNC"/>
</dbReference>
<dbReference type="InterPro" id="IPR019887">
    <property type="entry name" value="Tscrpt_reg_AsnC/Lrp_C"/>
</dbReference>
<evidence type="ECO:0000313" key="6">
    <source>
        <dbReference type="Proteomes" id="UP001160130"/>
    </source>
</evidence>
<dbReference type="PROSITE" id="PS50956">
    <property type="entry name" value="HTH_ASNC_2"/>
    <property type="match status" value="2"/>
</dbReference>
<dbReference type="InterPro" id="IPR000485">
    <property type="entry name" value="AsnC-type_HTH_dom"/>
</dbReference>